<keyword evidence="3" id="KW-1185">Reference proteome</keyword>
<reference evidence="2 3" key="1">
    <citation type="journal article" date="2018" name="IMA Fungus">
        <title>IMA Genome-F 10: Nine draft genome sequences of Claviceps purpurea s.lat., including C. arundinis, C. humidiphila, and C. cf. spartinae, pseudomolecules for the pitch canker pathogen Fusarium circinatum, draft genome of Davidsoniella eucalypti, Grosmannia galeiformis, Quambalaria eucalypti, and Teratosphaeria destructans.</title>
        <authorList>
            <person name="Wingfield B.D."/>
            <person name="Liu M."/>
            <person name="Nguyen H.D."/>
            <person name="Lane F.A."/>
            <person name="Morgan S.W."/>
            <person name="De Vos L."/>
            <person name="Wilken P.M."/>
            <person name="Duong T.A."/>
            <person name="Aylward J."/>
            <person name="Coetzee M.P."/>
            <person name="Dadej K."/>
            <person name="De Beer Z.W."/>
            <person name="Findlay W."/>
            <person name="Havenga M."/>
            <person name="Kolarik M."/>
            <person name="Menzies J.G."/>
            <person name="Naidoo K."/>
            <person name="Pochopski O."/>
            <person name="Shoukouhi P."/>
            <person name="Santana Q.C."/>
            <person name="Seifert K.A."/>
            <person name="Soal N."/>
            <person name="Steenkamp E.T."/>
            <person name="Tatham C.T."/>
            <person name="van der Nest M.A."/>
            <person name="Wingfield M.J."/>
        </authorList>
    </citation>
    <scope>NUCLEOTIDE SEQUENCE [LARGE SCALE GENOMIC DNA]</scope>
    <source>
        <strain evidence="2">CMW44962</strain>
    </source>
</reference>
<evidence type="ECO:0000313" key="2">
    <source>
        <dbReference type="EMBL" id="KAH9836436.1"/>
    </source>
</evidence>
<feature type="compositionally biased region" description="Low complexity" evidence="1">
    <location>
        <begin position="27"/>
        <end position="40"/>
    </location>
</feature>
<feature type="region of interest" description="Disordered" evidence="1">
    <location>
        <begin position="1"/>
        <end position="40"/>
    </location>
</feature>
<proteinExistence type="predicted"/>
<name>A0A9W7SW71_9PEZI</name>
<gene>
    <name evidence="2" type="ORF">Tdes44962_MAKER08468</name>
</gene>
<organism evidence="2 3">
    <name type="scientific">Teratosphaeria destructans</name>
    <dbReference type="NCBI Taxonomy" id="418781"/>
    <lineage>
        <taxon>Eukaryota</taxon>
        <taxon>Fungi</taxon>
        <taxon>Dikarya</taxon>
        <taxon>Ascomycota</taxon>
        <taxon>Pezizomycotina</taxon>
        <taxon>Dothideomycetes</taxon>
        <taxon>Dothideomycetidae</taxon>
        <taxon>Mycosphaerellales</taxon>
        <taxon>Teratosphaeriaceae</taxon>
        <taxon>Teratosphaeria</taxon>
    </lineage>
</organism>
<evidence type="ECO:0000313" key="3">
    <source>
        <dbReference type="Proteomes" id="UP001138500"/>
    </source>
</evidence>
<sequence length="139" mass="15019">MPLRHHQHSTHHAPQTSLPRSRRRRGGLLAFPSSSTTTTTTTTTIHHVGTTNCRSCVGVYIPITPYLAFVAHINAYTASTTGGSGRYAVDDDAVGAKIQRFTVATLRESAARETWDVGFVDRGKVVVVCPEAEKVDGEA</sequence>
<accession>A0A9W7SW71</accession>
<reference evidence="2 3" key="2">
    <citation type="journal article" date="2021" name="Curr. Genet.">
        <title>Genetic response to nitrogen starvation in the aggressive Eucalyptus foliar pathogen Teratosphaeria destructans.</title>
        <authorList>
            <person name="Havenga M."/>
            <person name="Wingfield B.D."/>
            <person name="Wingfield M.J."/>
            <person name="Dreyer L.L."/>
            <person name="Roets F."/>
            <person name="Aylward J."/>
        </authorList>
    </citation>
    <scope>NUCLEOTIDE SEQUENCE [LARGE SCALE GENOMIC DNA]</scope>
    <source>
        <strain evidence="2">CMW44962</strain>
    </source>
</reference>
<dbReference type="AlphaFoldDB" id="A0A9W7SW71"/>
<dbReference type="EMBL" id="RIBY02000868">
    <property type="protein sequence ID" value="KAH9836436.1"/>
    <property type="molecule type" value="Genomic_DNA"/>
</dbReference>
<dbReference type="Proteomes" id="UP001138500">
    <property type="component" value="Unassembled WGS sequence"/>
</dbReference>
<comment type="caution">
    <text evidence="2">The sequence shown here is derived from an EMBL/GenBank/DDBJ whole genome shotgun (WGS) entry which is preliminary data.</text>
</comment>
<protein>
    <submittedName>
        <fullName evidence="2">Uncharacterized protein</fullName>
    </submittedName>
</protein>
<evidence type="ECO:0000256" key="1">
    <source>
        <dbReference type="SAM" id="MobiDB-lite"/>
    </source>
</evidence>
<feature type="compositionally biased region" description="Basic residues" evidence="1">
    <location>
        <begin position="1"/>
        <end position="11"/>
    </location>
</feature>